<dbReference type="InterPro" id="IPR017937">
    <property type="entry name" value="Thioredoxin_CS"/>
</dbReference>
<dbReference type="Gene3D" id="3.40.30.10">
    <property type="entry name" value="Glutaredoxin"/>
    <property type="match status" value="1"/>
</dbReference>
<evidence type="ECO:0000256" key="1">
    <source>
        <dbReference type="ARBA" id="ARBA00004418"/>
    </source>
</evidence>
<proteinExistence type="inferred from homology"/>
<keyword evidence="5 7" id="KW-1015">Disulfide bond</keyword>
<feature type="disulfide bond" description="Redox-active" evidence="8">
    <location>
        <begin position="61"/>
        <end position="64"/>
    </location>
</feature>
<dbReference type="PATRIC" id="fig|338187.36.peg.4190"/>
<evidence type="ECO:0000256" key="4">
    <source>
        <dbReference type="ARBA" id="ARBA00022764"/>
    </source>
</evidence>
<organism evidence="11 12">
    <name type="scientific">Vibrio campbellii (strain ATCC BAA-1116)</name>
    <dbReference type="NCBI Taxonomy" id="2902295"/>
    <lineage>
        <taxon>Bacteria</taxon>
        <taxon>Pseudomonadati</taxon>
        <taxon>Pseudomonadota</taxon>
        <taxon>Gammaproteobacteria</taxon>
        <taxon>Vibrionales</taxon>
        <taxon>Vibrionaceae</taxon>
        <taxon>Vibrio</taxon>
    </lineage>
</organism>
<keyword evidence="3 9" id="KW-0732">Signal</keyword>
<dbReference type="PANTHER" id="PTHR35891:SF2">
    <property type="entry name" value="THIOL:DISULFIDE INTERCHANGE PROTEIN DSBA"/>
    <property type="match status" value="1"/>
</dbReference>
<dbReference type="KEGG" id="vha:VIBHAR_05306"/>
<dbReference type="Pfam" id="PF01323">
    <property type="entry name" value="DSBA"/>
    <property type="match status" value="1"/>
</dbReference>
<reference evidence="11 12" key="1">
    <citation type="submission" date="2007-08" db="EMBL/GenBank/DDBJ databases">
        <authorList>
            <consortium name="The Vibrio harveyi Genome Sequencing Project"/>
            <person name="Bassler B."/>
            <person name="Clifton S.W."/>
            <person name="Fulton L."/>
            <person name="Delehaunty K."/>
            <person name="Fronick C."/>
            <person name="Harrison M."/>
            <person name="Markivic C."/>
            <person name="Fulton R."/>
            <person name="Tin-Wollam A.-M."/>
            <person name="Shah N."/>
            <person name="Pepin K."/>
            <person name="Nash W."/>
            <person name="Thiruvilangam P."/>
            <person name="Bhonagiri V."/>
            <person name="Waters C."/>
            <person name="Tu K.C."/>
            <person name="Irgon J."/>
            <person name="Wilson R.K."/>
        </authorList>
    </citation>
    <scope>NUCLEOTIDE SEQUENCE [LARGE SCALE GENOMIC DNA]</scope>
    <source>
        <strain evidence="12">ATCC BAA-1116 / BB120</strain>
    </source>
</reference>
<dbReference type="AlphaFoldDB" id="A7N7E3"/>
<dbReference type="InterPro" id="IPR036249">
    <property type="entry name" value="Thioredoxin-like_sf"/>
</dbReference>
<dbReference type="GO" id="GO:0015036">
    <property type="term" value="F:disulfide oxidoreductase activity"/>
    <property type="evidence" value="ECO:0007669"/>
    <property type="project" value="UniProtKB-ARBA"/>
</dbReference>
<feature type="domain" description="Thioredoxin" evidence="10">
    <location>
        <begin position="18"/>
        <end position="210"/>
    </location>
</feature>
<dbReference type="PIRSF" id="PIRSF001488">
    <property type="entry name" value="Tdi_protein"/>
    <property type="match status" value="1"/>
</dbReference>
<dbReference type="InterPro" id="IPR050824">
    <property type="entry name" value="Thiol_disulfide_DsbA"/>
</dbReference>
<evidence type="ECO:0000256" key="6">
    <source>
        <dbReference type="ARBA" id="ARBA00023284"/>
    </source>
</evidence>
<dbReference type="PANTHER" id="PTHR35891">
    <property type="entry name" value="THIOL:DISULFIDE INTERCHANGE PROTEIN DSBA"/>
    <property type="match status" value="1"/>
</dbReference>
<feature type="chain" id="PRO_5002710830" description="Thiol:disulfide interchange protein" evidence="9">
    <location>
        <begin position="32"/>
        <end position="211"/>
    </location>
</feature>
<evidence type="ECO:0000256" key="2">
    <source>
        <dbReference type="ARBA" id="ARBA00005791"/>
    </source>
</evidence>
<evidence type="ECO:0000256" key="5">
    <source>
        <dbReference type="ARBA" id="ARBA00023157"/>
    </source>
</evidence>
<comment type="similarity">
    <text evidence="2">Belongs to the thioredoxin family. DsbA subfamily.</text>
</comment>
<evidence type="ECO:0000313" key="11">
    <source>
        <dbReference type="EMBL" id="ABU73212.1"/>
    </source>
</evidence>
<gene>
    <name evidence="11" type="ordered locus">VIBHAR_05306</name>
</gene>
<keyword evidence="6" id="KW-0676">Redox-active center</keyword>
<name>A7N7E3_VIBC1</name>
<accession>A7N7E3</accession>
<dbReference type="InterPro" id="IPR023205">
    <property type="entry name" value="DsbA/DsbL"/>
</dbReference>
<dbReference type="InterPro" id="IPR013766">
    <property type="entry name" value="Thioredoxin_domain"/>
</dbReference>
<evidence type="ECO:0000256" key="7">
    <source>
        <dbReference type="PIRNR" id="PIRNR001488"/>
    </source>
</evidence>
<dbReference type="EMBL" id="CP000790">
    <property type="protein sequence ID" value="ABU73212.1"/>
    <property type="molecule type" value="Genomic_DNA"/>
</dbReference>
<dbReference type="PROSITE" id="PS51352">
    <property type="entry name" value="THIOREDOXIN_2"/>
    <property type="match status" value="1"/>
</dbReference>
<evidence type="ECO:0000256" key="3">
    <source>
        <dbReference type="ARBA" id="ARBA00022729"/>
    </source>
</evidence>
<evidence type="ECO:0000256" key="8">
    <source>
        <dbReference type="PIRSR" id="PIRSR001488-1"/>
    </source>
</evidence>
<sequence>MNTAHMCLKESNMKKLFALCSTLLLAFTAHAAQFEVGKHYKVLDVEKAKKPTVTEFFSFYCPHCYKFESVIDNLKPALPKEASFEKVHVAFMGSDMAVPMAKSYATMVSLGVEKTMVPAMFAQIHQKRQVPQNEAELKQIFVDNGVDGKKFDAAYNSFAVDSMQKGFDKQFKQSTLTGVPGVVVNNKYIVLPNEIRSYDEYNDLVNYLLTL</sequence>
<feature type="signal peptide" evidence="9">
    <location>
        <begin position="1"/>
        <end position="31"/>
    </location>
</feature>
<dbReference type="SUPFAM" id="SSF52833">
    <property type="entry name" value="Thioredoxin-like"/>
    <property type="match status" value="1"/>
</dbReference>
<dbReference type="GO" id="GO:0042597">
    <property type="term" value="C:periplasmic space"/>
    <property type="evidence" value="ECO:0007669"/>
    <property type="project" value="UniProtKB-SubCell"/>
</dbReference>
<keyword evidence="4 7" id="KW-0574">Periplasm</keyword>
<comment type="subcellular location">
    <subcellularLocation>
        <location evidence="1 7">Periplasm</location>
    </subcellularLocation>
</comment>
<dbReference type="Proteomes" id="UP000008152">
    <property type="component" value="Chromosome II"/>
</dbReference>
<dbReference type="PROSITE" id="PS00194">
    <property type="entry name" value="THIOREDOXIN_1"/>
    <property type="match status" value="1"/>
</dbReference>
<evidence type="ECO:0000313" key="12">
    <source>
        <dbReference type="Proteomes" id="UP000008152"/>
    </source>
</evidence>
<dbReference type="CDD" id="cd03019">
    <property type="entry name" value="DsbA_DsbA"/>
    <property type="match status" value="1"/>
</dbReference>
<dbReference type="InterPro" id="IPR001853">
    <property type="entry name" value="DSBA-like_thioredoxin_dom"/>
</dbReference>
<evidence type="ECO:0000256" key="9">
    <source>
        <dbReference type="SAM" id="SignalP"/>
    </source>
</evidence>
<protein>
    <recommendedName>
        <fullName evidence="7">Thiol:disulfide interchange protein</fullName>
    </recommendedName>
</protein>
<evidence type="ECO:0000259" key="10">
    <source>
        <dbReference type="PROSITE" id="PS51352"/>
    </source>
</evidence>